<organism evidence="1 2">
    <name type="scientific">Ruminococcus callidus ATCC 27760</name>
    <dbReference type="NCBI Taxonomy" id="411473"/>
    <lineage>
        <taxon>Bacteria</taxon>
        <taxon>Bacillati</taxon>
        <taxon>Bacillota</taxon>
        <taxon>Clostridia</taxon>
        <taxon>Eubacteriales</taxon>
        <taxon>Oscillospiraceae</taxon>
        <taxon>Ruminococcus</taxon>
    </lineage>
</organism>
<evidence type="ECO:0000313" key="1">
    <source>
        <dbReference type="EMBL" id="ERJ93760.1"/>
    </source>
</evidence>
<sequence>MQIFIKTSCLGLAVLHCCFLHGKPESKCSCRIHVYFIITDFREKVNVFPAFRQIAQEAAAFSKNGIDFSKIHGKQKAGAEKNCSGFSVSHMLHRVRTYALSSM</sequence>
<keyword evidence="2" id="KW-1185">Reference proteome</keyword>
<evidence type="ECO:0000313" key="2">
    <source>
        <dbReference type="Proteomes" id="UP000016662"/>
    </source>
</evidence>
<gene>
    <name evidence="1" type="ORF">RUMCAL_02185</name>
</gene>
<dbReference type="AlphaFoldDB" id="U2KNW6"/>
<reference evidence="1 2" key="1">
    <citation type="submission" date="2013-07" db="EMBL/GenBank/DDBJ databases">
        <authorList>
            <person name="Weinstock G."/>
            <person name="Sodergren E."/>
            <person name="Wylie T."/>
            <person name="Fulton L."/>
            <person name="Fulton R."/>
            <person name="Fronick C."/>
            <person name="O'Laughlin M."/>
            <person name="Godfrey J."/>
            <person name="Miner T."/>
            <person name="Herter B."/>
            <person name="Appelbaum E."/>
            <person name="Cordes M."/>
            <person name="Lek S."/>
            <person name="Wollam A."/>
            <person name="Pepin K.H."/>
            <person name="Palsikar V.B."/>
            <person name="Mitreva M."/>
            <person name="Wilson R.K."/>
        </authorList>
    </citation>
    <scope>NUCLEOTIDE SEQUENCE [LARGE SCALE GENOMIC DNA]</scope>
    <source>
        <strain evidence="1 2">ATCC 27760</strain>
    </source>
</reference>
<accession>U2KNW6</accession>
<dbReference type="STRING" id="411473.RUMCAL_02185"/>
<comment type="caution">
    <text evidence="1">The sequence shown here is derived from an EMBL/GenBank/DDBJ whole genome shotgun (WGS) entry which is preliminary data.</text>
</comment>
<protein>
    <submittedName>
        <fullName evidence="1">Uncharacterized protein</fullName>
    </submittedName>
</protein>
<proteinExistence type="predicted"/>
<dbReference type="HOGENOM" id="CLU_2261775_0_0_9"/>
<dbReference type="EMBL" id="AWVF01000274">
    <property type="protein sequence ID" value="ERJ93760.1"/>
    <property type="molecule type" value="Genomic_DNA"/>
</dbReference>
<name>U2KNW6_9FIRM</name>
<dbReference type="PATRIC" id="fig|411473.3.peg.1804"/>
<dbReference type="Proteomes" id="UP000016662">
    <property type="component" value="Unassembled WGS sequence"/>
</dbReference>